<keyword evidence="2" id="KW-1185">Reference proteome</keyword>
<dbReference type="RefSeq" id="WP_323377876.1">
    <property type="nucleotide sequence ID" value="NZ_WEGJ01000007.1"/>
</dbReference>
<dbReference type="PANTHER" id="PTHR38009">
    <property type="entry name" value="CONSERVED HYPOTHETICAL PHAGE TAIL PROTEIN"/>
    <property type="match status" value="1"/>
</dbReference>
<reference evidence="1 2" key="1">
    <citation type="submission" date="2019-10" db="EMBL/GenBank/DDBJ databases">
        <title>Streptomyces smaragdinus sp. nov. and Streptomyces fabii sp. nov., isolated from the gut of fungus growing-termite Macrotermes natalensis.</title>
        <authorList>
            <person name="Schwitalla J."/>
            <person name="Benndorf R."/>
            <person name="Martin K."/>
            <person name="De Beer W."/>
            <person name="Kaster A.-K."/>
            <person name="Vollmers J."/>
            <person name="Poulsen M."/>
            <person name="Beemelmanns C."/>
        </authorList>
    </citation>
    <scope>NUCLEOTIDE SEQUENCE [LARGE SCALE GENOMIC DNA]</scope>
    <source>
        <strain evidence="1 2">RB5</strain>
    </source>
</reference>
<accession>A0A7K0CGW1</accession>
<dbReference type="InterPro" id="IPR010667">
    <property type="entry name" value="Phage_T4_Gp19"/>
</dbReference>
<dbReference type="Proteomes" id="UP000466345">
    <property type="component" value="Unassembled WGS sequence"/>
</dbReference>
<evidence type="ECO:0000313" key="1">
    <source>
        <dbReference type="EMBL" id="MQY12616.1"/>
    </source>
</evidence>
<evidence type="ECO:0008006" key="3">
    <source>
        <dbReference type="Google" id="ProtNLM"/>
    </source>
</evidence>
<comment type="caution">
    <text evidence="1">The sequence shown here is derived from an EMBL/GenBank/DDBJ whole genome shotgun (WGS) entry which is preliminary data.</text>
</comment>
<dbReference type="GO" id="GO:0005198">
    <property type="term" value="F:structural molecule activity"/>
    <property type="evidence" value="ECO:0007669"/>
    <property type="project" value="InterPro"/>
</dbReference>
<gene>
    <name evidence="1" type="ORF">SRB5_27520</name>
</gene>
<dbReference type="AlphaFoldDB" id="A0A7K0CGW1"/>
<name>A0A7K0CGW1_9ACTN</name>
<sequence length="170" mass="18597">MVSPPQANPQPRDVLQTFRFEVTLTDSPGGDSGAGTLGTGSFQECTGLDLQADVREYLEGGRNDGVIRRVGRVKLQPLVLKRGMFARSPGEQVDPALWVWLQDMVRGDAPARRVNGTVHVYGSRREPPLATWRFVRGLPARIAGPALNARTGEIAVEELHIVHEGLRLVP</sequence>
<dbReference type="Pfam" id="PF06841">
    <property type="entry name" value="Phage_T4_gp19"/>
    <property type="match status" value="1"/>
</dbReference>
<dbReference type="PANTHER" id="PTHR38009:SF1">
    <property type="entry name" value="CONSERVED HYPOTHETICAL PHAGE TAIL PROTEIN"/>
    <property type="match status" value="1"/>
</dbReference>
<proteinExistence type="predicted"/>
<organism evidence="1 2">
    <name type="scientific">Streptomyces smaragdinus</name>
    <dbReference type="NCBI Taxonomy" id="2585196"/>
    <lineage>
        <taxon>Bacteria</taxon>
        <taxon>Bacillati</taxon>
        <taxon>Actinomycetota</taxon>
        <taxon>Actinomycetes</taxon>
        <taxon>Kitasatosporales</taxon>
        <taxon>Streptomycetaceae</taxon>
        <taxon>Streptomyces</taxon>
    </lineage>
</organism>
<dbReference type="NCBIfam" id="TIGR02241">
    <property type="entry name" value="conserved hypothetical phage tail region protein"/>
    <property type="match status" value="1"/>
</dbReference>
<dbReference type="EMBL" id="WEGJ01000007">
    <property type="protein sequence ID" value="MQY12616.1"/>
    <property type="molecule type" value="Genomic_DNA"/>
</dbReference>
<evidence type="ECO:0000313" key="2">
    <source>
        <dbReference type="Proteomes" id="UP000466345"/>
    </source>
</evidence>
<dbReference type="InterPro" id="IPR011747">
    <property type="entry name" value="CHP02241"/>
</dbReference>
<protein>
    <recommendedName>
        <fullName evidence="3">Phage tail protein</fullName>
    </recommendedName>
</protein>